<name>A0A6V7UT20_MELEN</name>
<reference evidence="1 2" key="1">
    <citation type="submission" date="2020-08" db="EMBL/GenBank/DDBJ databases">
        <authorList>
            <person name="Koutsovoulos G."/>
            <person name="Danchin GJ E."/>
        </authorList>
    </citation>
    <scope>NUCLEOTIDE SEQUENCE [LARGE SCALE GENOMIC DNA]</scope>
</reference>
<evidence type="ECO:0000313" key="1">
    <source>
        <dbReference type="EMBL" id="CAD2165201.1"/>
    </source>
</evidence>
<organism evidence="1 2">
    <name type="scientific">Meloidogyne enterolobii</name>
    <name type="common">Root-knot nematode worm</name>
    <name type="synonym">Meloidogyne mayaguensis</name>
    <dbReference type="NCBI Taxonomy" id="390850"/>
    <lineage>
        <taxon>Eukaryota</taxon>
        <taxon>Metazoa</taxon>
        <taxon>Ecdysozoa</taxon>
        <taxon>Nematoda</taxon>
        <taxon>Chromadorea</taxon>
        <taxon>Rhabditida</taxon>
        <taxon>Tylenchina</taxon>
        <taxon>Tylenchomorpha</taxon>
        <taxon>Tylenchoidea</taxon>
        <taxon>Meloidogynidae</taxon>
        <taxon>Meloidogyninae</taxon>
        <taxon>Meloidogyne</taxon>
    </lineage>
</organism>
<comment type="caution">
    <text evidence="1">The sequence shown here is derived from an EMBL/GenBank/DDBJ whole genome shotgun (WGS) entry which is preliminary data.</text>
</comment>
<gene>
    <name evidence="1" type="ORF">MENT_LOCUS17030</name>
</gene>
<dbReference type="Proteomes" id="UP000580250">
    <property type="component" value="Unassembled WGS sequence"/>
</dbReference>
<protein>
    <submittedName>
        <fullName evidence="1">Uncharacterized protein</fullName>
    </submittedName>
</protein>
<dbReference type="EMBL" id="CAJEWN010000108">
    <property type="protein sequence ID" value="CAD2165201.1"/>
    <property type="molecule type" value="Genomic_DNA"/>
</dbReference>
<proteinExistence type="predicted"/>
<accession>A0A6V7UT20</accession>
<sequence>MDWSRFARDQPSMVIHCASELDKNKILLSKKRKRNGKIHFVFTKRKKLKNYFLTKHETKNFCQAFFVQISLI</sequence>
<evidence type="ECO:0000313" key="2">
    <source>
        <dbReference type="Proteomes" id="UP000580250"/>
    </source>
</evidence>
<dbReference type="AlphaFoldDB" id="A0A6V7UT20"/>